<protein>
    <submittedName>
        <fullName evidence="1">Uncharacterized protein</fullName>
    </submittedName>
</protein>
<dbReference type="EMBL" id="JADYTN010000046">
    <property type="protein sequence ID" value="MCF2564843.1"/>
    <property type="molecule type" value="Genomic_DNA"/>
</dbReference>
<evidence type="ECO:0000313" key="2">
    <source>
        <dbReference type="Proteomes" id="UP001200470"/>
    </source>
</evidence>
<comment type="caution">
    <text evidence="1">The sequence shown here is derived from an EMBL/GenBank/DDBJ whole genome shotgun (WGS) entry which is preliminary data.</text>
</comment>
<sequence>MDKNTLYEALAGFNGVSDIKLESVKQEELSKQFSEVAKRIFNTGYFEVNGSRRIYPTVIEFYYHEEVEGGLEDPIMYHTNLNNKGQVDYYPFGSFNFHVSGLDVTFEKKDEYRASFLIREYDVYFLKDGAWIKDKSECRSTYIYEDMLMGLSVFDGISINWVTEQSAIEYSVTTTERKNVASYHIENNKYVKDEISNEDYKNLPDSKKTLYFSYSGKKYKKCTRQWSYHRVKL</sequence>
<keyword evidence="2" id="KW-1185">Reference proteome</keyword>
<reference evidence="1 2" key="1">
    <citation type="submission" date="2020-12" db="EMBL/GenBank/DDBJ databases">
        <title>Whole genome sequences of gut porcine anaerobes.</title>
        <authorList>
            <person name="Kubasova T."/>
            <person name="Jahodarova E."/>
            <person name="Rychlik I."/>
        </authorList>
    </citation>
    <scope>NUCLEOTIDE SEQUENCE [LARGE SCALE GENOMIC DNA]</scope>
    <source>
        <strain evidence="1 2">An925</strain>
    </source>
</reference>
<gene>
    <name evidence="1" type="ORF">I6E12_12130</name>
</gene>
<evidence type="ECO:0000313" key="1">
    <source>
        <dbReference type="EMBL" id="MCF2564843.1"/>
    </source>
</evidence>
<dbReference type="Proteomes" id="UP001200470">
    <property type="component" value="Unassembled WGS sequence"/>
</dbReference>
<proteinExistence type="predicted"/>
<name>A0ABS9CKL8_9BACT</name>
<dbReference type="RefSeq" id="WP_301638705.1">
    <property type="nucleotide sequence ID" value="NZ_JADYTN010000046.1"/>
</dbReference>
<organism evidence="1 2">
    <name type="scientific">Xylanibacter brevis</name>
    <dbReference type="NCBI Taxonomy" id="83231"/>
    <lineage>
        <taxon>Bacteria</taxon>
        <taxon>Pseudomonadati</taxon>
        <taxon>Bacteroidota</taxon>
        <taxon>Bacteroidia</taxon>
        <taxon>Bacteroidales</taxon>
        <taxon>Prevotellaceae</taxon>
        <taxon>Xylanibacter</taxon>
    </lineage>
</organism>
<accession>A0ABS9CKL8</accession>